<dbReference type="GO" id="GO:0016491">
    <property type="term" value="F:oxidoreductase activity"/>
    <property type="evidence" value="ECO:0007669"/>
    <property type="project" value="UniProtKB-KW"/>
</dbReference>
<keyword evidence="2 5" id="KW-0479">Metal-binding</keyword>
<sequence length="377" mass="38497">MEALRSVPAYQCELLSSTPSPSFFRCPRCSTARRVDDDGGVLVRAFVLTGPGEGGVQDLPAPDAGPGEVVVDVERAGVCGTDAEFFTGAMTYLHSGHASYPVVLGHEWCGTVAAVGAGVDEAWVGRRVMGDTMLGCGTCRRCRRGHQHVCGQRQEVGIRGGRNGALAEQLAVPVTSLHALPDAVDPVLGALVEPGGNALRAAQAAGAGAGDRALVIGPGTIGCLVAMFLRAAGAEVHLLGLPGAALEFARSLGFEDAWTQDQLPPLPFDAVVDCSTGTTAPALALSLVEPGGRLVFIGIAHEPTPLDTRDLLLADLTAVGVLSASPGLGETIAAYASGAVDPRPLVAATVNLEDVLDVLAGRRPPGAGPGPKVHVRP</sequence>
<organism evidence="7 8">
    <name type="scientific">Quadrisphaera setariae</name>
    <dbReference type="NCBI Taxonomy" id="2593304"/>
    <lineage>
        <taxon>Bacteria</taxon>
        <taxon>Bacillati</taxon>
        <taxon>Actinomycetota</taxon>
        <taxon>Actinomycetes</taxon>
        <taxon>Kineosporiales</taxon>
        <taxon>Kineosporiaceae</taxon>
        <taxon>Quadrisphaera</taxon>
    </lineage>
</organism>
<gene>
    <name evidence="7" type="ORF">FMM08_21680</name>
</gene>
<keyword evidence="8" id="KW-1185">Reference proteome</keyword>
<proteinExistence type="inferred from homology"/>
<reference evidence="7 8" key="1">
    <citation type="submission" date="2019-07" db="EMBL/GenBank/DDBJ databases">
        <title>Quadrisphaera sp. strain DD2A genome sequencing and assembly.</title>
        <authorList>
            <person name="Kim I."/>
        </authorList>
    </citation>
    <scope>NUCLEOTIDE SEQUENCE [LARGE SCALE GENOMIC DNA]</scope>
    <source>
        <strain evidence="7 8">DD2A</strain>
    </source>
</reference>
<accession>A0A5C8Z2V9</accession>
<keyword evidence="3 5" id="KW-0862">Zinc</keyword>
<dbReference type="SUPFAM" id="SSF51735">
    <property type="entry name" value="NAD(P)-binding Rossmann-fold domains"/>
    <property type="match status" value="1"/>
</dbReference>
<dbReference type="InterPro" id="IPR050129">
    <property type="entry name" value="Zn_alcohol_dh"/>
</dbReference>
<dbReference type="Pfam" id="PF08240">
    <property type="entry name" value="ADH_N"/>
    <property type="match status" value="1"/>
</dbReference>
<dbReference type="InterPro" id="IPR036291">
    <property type="entry name" value="NAD(P)-bd_dom_sf"/>
</dbReference>
<evidence type="ECO:0000259" key="6">
    <source>
        <dbReference type="SMART" id="SM00829"/>
    </source>
</evidence>
<dbReference type="InterPro" id="IPR013154">
    <property type="entry name" value="ADH-like_N"/>
</dbReference>
<dbReference type="PROSITE" id="PS00059">
    <property type="entry name" value="ADH_ZINC"/>
    <property type="match status" value="1"/>
</dbReference>
<dbReference type="InterPro" id="IPR002328">
    <property type="entry name" value="ADH_Zn_CS"/>
</dbReference>
<dbReference type="PANTHER" id="PTHR43401">
    <property type="entry name" value="L-THREONINE 3-DEHYDROGENASE"/>
    <property type="match status" value="1"/>
</dbReference>
<keyword evidence="4" id="KW-0560">Oxidoreductase</keyword>
<evidence type="ECO:0000256" key="1">
    <source>
        <dbReference type="ARBA" id="ARBA00001947"/>
    </source>
</evidence>
<dbReference type="Gene3D" id="3.40.50.720">
    <property type="entry name" value="NAD(P)-binding Rossmann-like Domain"/>
    <property type="match status" value="1"/>
</dbReference>
<dbReference type="PANTHER" id="PTHR43401:SF2">
    <property type="entry name" value="L-THREONINE 3-DEHYDROGENASE"/>
    <property type="match status" value="1"/>
</dbReference>
<protein>
    <submittedName>
        <fullName evidence="7">Zinc-binding dehydrogenase</fullName>
    </submittedName>
</protein>
<name>A0A5C8Z2V9_9ACTN</name>
<dbReference type="SMART" id="SM00829">
    <property type="entry name" value="PKS_ER"/>
    <property type="match status" value="1"/>
</dbReference>
<dbReference type="SUPFAM" id="SSF50129">
    <property type="entry name" value="GroES-like"/>
    <property type="match status" value="1"/>
</dbReference>
<dbReference type="Pfam" id="PF00107">
    <property type="entry name" value="ADH_zinc_N"/>
    <property type="match status" value="1"/>
</dbReference>
<dbReference type="Proteomes" id="UP000321234">
    <property type="component" value="Unassembled WGS sequence"/>
</dbReference>
<evidence type="ECO:0000256" key="5">
    <source>
        <dbReference type="RuleBase" id="RU361277"/>
    </source>
</evidence>
<comment type="caution">
    <text evidence="7">The sequence shown here is derived from an EMBL/GenBank/DDBJ whole genome shotgun (WGS) entry which is preliminary data.</text>
</comment>
<evidence type="ECO:0000256" key="3">
    <source>
        <dbReference type="ARBA" id="ARBA00022833"/>
    </source>
</evidence>
<feature type="domain" description="Enoyl reductase (ER)" evidence="6">
    <location>
        <begin position="55"/>
        <end position="364"/>
    </location>
</feature>
<dbReference type="InterPro" id="IPR020843">
    <property type="entry name" value="ER"/>
</dbReference>
<dbReference type="Gene3D" id="3.90.180.10">
    <property type="entry name" value="Medium-chain alcohol dehydrogenases, catalytic domain"/>
    <property type="match status" value="1"/>
</dbReference>
<evidence type="ECO:0000313" key="8">
    <source>
        <dbReference type="Proteomes" id="UP000321234"/>
    </source>
</evidence>
<dbReference type="OrthoDB" id="9797931at2"/>
<evidence type="ECO:0000256" key="4">
    <source>
        <dbReference type="ARBA" id="ARBA00023002"/>
    </source>
</evidence>
<evidence type="ECO:0000313" key="7">
    <source>
        <dbReference type="EMBL" id="TXR51644.1"/>
    </source>
</evidence>
<dbReference type="InterPro" id="IPR013149">
    <property type="entry name" value="ADH-like_C"/>
</dbReference>
<dbReference type="InterPro" id="IPR011032">
    <property type="entry name" value="GroES-like_sf"/>
</dbReference>
<comment type="similarity">
    <text evidence="5">Belongs to the zinc-containing alcohol dehydrogenase family.</text>
</comment>
<evidence type="ECO:0000256" key="2">
    <source>
        <dbReference type="ARBA" id="ARBA00022723"/>
    </source>
</evidence>
<dbReference type="AlphaFoldDB" id="A0A5C8Z2V9"/>
<dbReference type="GO" id="GO:0008270">
    <property type="term" value="F:zinc ion binding"/>
    <property type="evidence" value="ECO:0007669"/>
    <property type="project" value="InterPro"/>
</dbReference>
<comment type="cofactor">
    <cofactor evidence="1 5">
        <name>Zn(2+)</name>
        <dbReference type="ChEBI" id="CHEBI:29105"/>
    </cofactor>
</comment>
<dbReference type="EMBL" id="VKAC01000019">
    <property type="protein sequence ID" value="TXR51644.1"/>
    <property type="molecule type" value="Genomic_DNA"/>
</dbReference>